<evidence type="ECO:0000313" key="11">
    <source>
        <dbReference type="EMBL" id="KAJ7643194.1"/>
    </source>
</evidence>
<keyword evidence="4" id="KW-0413">Isomerase</keyword>
<dbReference type="AlphaFoldDB" id="A0AAD7FWH8"/>
<dbReference type="PROSITE" id="PS51192">
    <property type="entry name" value="HELICASE_ATP_BIND_1"/>
    <property type="match status" value="1"/>
</dbReference>
<sequence>MPFTPVTTLDPERLRNASRTLCEVFGIPCLYPHQEEAGQNVLKGITTLLDVPTGGGKTIAFWPANWNQKGVPAIAITSRSPNVDQLMTDLGQNKYRVGLVGPEMALSTEFHAKVLNQGKFTKNIICLIIDELHCICEWGSDDFRPEYREIVKLAARLPTGLPILGATATAPYHVIQDILLNLGLPADCARIQVSNEKLNVSLEVRILQHEPDSFADLIFLFPENVEAPGDFLQTLIYANGRQEVEKIQDFLRDNAPHSIDATTAFEFYHRHIEEVRKDIIQERIESGELQGVSATDALGLKIGRCVRDLALRGESVLFITKAMYTRCSVELELLQMDQEQADEASASTAPDRDNALENQDTEEEDEDDESGPRPLWSCGTSVTSWSTLQPPSADASHEINSSGIKRLNYPVPDGPCCDNCHPEKFPVETIVLVGGHQLKAGRKEKSPPALEVAVRDKLNDVREQIVVADFPNQNFLTGNVFISDDVVDTLAKRARLIASVDAILQHTYWIFAQKYGDKVVAAIQDVLADFPDLAKEARETQVAERAQRMLDAAAFKELRSKLVIVFDGCYDAMYSEMEATPAEIVTTARKRKKEMGPCRRCQIFLSLPRENIFPDYYDGPNMIKNPISMKNIKTLSAKPTHYTSIGEYRAAWHLLFDNARQYNMDGSQVYEDAAYLKKYSTANFDIPPRAASAHRLRLL</sequence>
<keyword evidence="2 7" id="KW-0103">Bromodomain</keyword>
<dbReference type="GO" id="GO:0005694">
    <property type="term" value="C:chromosome"/>
    <property type="evidence" value="ECO:0007669"/>
    <property type="project" value="TreeGrafter"/>
</dbReference>
<comment type="similarity">
    <text evidence="1">Belongs to the helicase family. RecQ subfamily.</text>
</comment>
<dbReference type="InterPro" id="IPR011545">
    <property type="entry name" value="DEAD/DEAH_box_helicase_dom"/>
</dbReference>
<keyword evidence="3" id="KW-0238">DNA-binding</keyword>
<evidence type="ECO:0000256" key="2">
    <source>
        <dbReference type="ARBA" id="ARBA00023117"/>
    </source>
</evidence>
<name>A0AAD7FWH8_MYCRO</name>
<dbReference type="Pfam" id="PF00270">
    <property type="entry name" value="DEAD"/>
    <property type="match status" value="1"/>
</dbReference>
<reference evidence="11" key="1">
    <citation type="submission" date="2023-03" db="EMBL/GenBank/DDBJ databases">
        <title>Massive genome expansion in bonnet fungi (Mycena s.s.) driven by repeated elements and novel gene families across ecological guilds.</title>
        <authorList>
            <consortium name="Lawrence Berkeley National Laboratory"/>
            <person name="Harder C.B."/>
            <person name="Miyauchi S."/>
            <person name="Viragh M."/>
            <person name="Kuo A."/>
            <person name="Thoen E."/>
            <person name="Andreopoulos B."/>
            <person name="Lu D."/>
            <person name="Skrede I."/>
            <person name="Drula E."/>
            <person name="Henrissat B."/>
            <person name="Morin E."/>
            <person name="Kohler A."/>
            <person name="Barry K."/>
            <person name="LaButti K."/>
            <person name="Morin E."/>
            <person name="Salamov A."/>
            <person name="Lipzen A."/>
            <person name="Mereny Z."/>
            <person name="Hegedus B."/>
            <person name="Baldrian P."/>
            <person name="Stursova M."/>
            <person name="Weitz H."/>
            <person name="Taylor A."/>
            <person name="Grigoriev I.V."/>
            <person name="Nagy L.G."/>
            <person name="Martin F."/>
            <person name="Kauserud H."/>
        </authorList>
    </citation>
    <scope>NUCLEOTIDE SEQUENCE</scope>
    <source>
        <strain evidence="11">CBHHK067</strain>
    </source>
</reference>
<comment type="catalytic activity">
    <reaction evidence="5">
        <text>Couples ATP hydrolysis with the unwinding of duplex DNA by translocating in the 3'-5' direction.</text>
        <dbReference type="EC" id="5.6.2.4"/>
    </reaction>
</comment>
<feature type="domain" description="Helicase ATP-binding" evidence="10">
    <location>
        <begin position="38"/>
        <end position="188"/>
    </location>
</feature>
<feature type="region of interest" description="Disordered" evidence="8">
    <location>
        <begin position="338"/>
        <end position="376"/>
    </location>
</feature>
<dbReference type="InterPro" id="IPR036427">
    <property type="entry name" value="Bromodomain-like_sf"/>
</dbReference>
<dbReference type="Proteomes" id="UP001221757">
    <property type="component" value="Unassembled WGS sequence"/>
</dbReference>
<accession>A0AAD7FWH8</accession>
<dbReference type="GO" id="GO:0009378">
    <property type="term" value="F:four-way junction helicase activity"/>
    <property type="evidence" value="ECO:0007669"/>
    <property type="project" value="TreeGrafter"/>
</dbReference>
<dbReference type="EMBL" id="JARKIE010000409">
    <property type="protein sequence ID" value="KAJ7643194.1"/>
    <property type="molecule type" value="Genomic_DNA"/>
</dbReference>
<dbReference type="InterPro" id="IPR027417">
    <property type="entry name" value="P-loop_NTPase"/>
</dbReference>
<keyword evidence="12" id="KW-1185">Reference proteome</keyword>
<evidence type="ECO:0000256" key="5">
    <source>
        <dbReference type="ARBA" id="ARBA00034617"/>
    </source>
</evidence>
<dbReference type="SMART" id="SM00297">
    <property type="entry name" value="BROMO"/>
    <property type="match status" value="1"/>
</dbReference>
<dbReference type="PANTHER" id="PTHR13710">
    <property type="entry name" value="DNA HELICASE RECQ FAMILY MEMBER"/>
    <property type="match status" value="1"/>
</dbReference>
<gene>
    <name evidence="11" type="ORF">B0H17DRAFT_1148633</name>
</gene>
<dbReference type="PANTHER" id="PTHR13710:SF105">
    <property type="entry name" value="ATP-DEPENDENT DNA HELICASE Q1"/>
    <property type="match status" value="1"/>
</dbReference>
<comment type="caution">
    <text evidence="11">The sequence shown here is derived from an EMBL/GenBank/DDBJ whole genome shotgun (WGS) entry which is preliminary data.</text>
</comment>
<dbReference type="EC" id="5.6.2.4" evidence="6"/>
<dbReference type="SUPFAM" id="SSF47370">
    <property type="entry name" value="Bromodomain"/>
    <property type="match status" value="1"/>
</dbReference>
<dbReference type="GO" id="GO:0003677">
    <property type="term" value="F:DNA binding"/>
    <property type="evidence" value="ECO:0007669"/>
    <property type="project" value="UniProtKB-KW"/>
</dbReference>
<evidence type="ECO:0000313" key="12">
    <source>
        <dbReference type="Proteomes" id="UP001221757"/>
    </source>
</evidence>
<evidence type="ECO:0000256" key="7">
    <source>
        <dbReference type="PROSITE-ProRule" id="PRU00035"/>
    </source>
</evidence>
<dbReference type="InterPro" id="IPR001487">
    <property type="entry name" value="Bromodomain"/>
</dbReference>
<dbReference type="InterPro" id="IPR014001">
    <property type="entry name" value="Helicase_ATP-bd"/>
</dbReference>
<proteinExistence type="inferred from homology"/>
<dbReference type="GO" id="GO:0000724">
    <property type="term" value="P:double-strand break repair via homologous recombination"/>
    <property type="evidence" value="ECO:0007669"/>
    <property type="project" value="TreeGrafter"/>
</dbReference>
<dbReference type="Gene3D" id="1.20.920.10">
    <property type="entry name" value="Bromodomain-like"/>
    <property type="match status" value="1"/>
</dbReference>
<dbReference type="GO" id="GO:0006325">
    <property type="term" value="P:chromatin organization"/>
    <property type="evidence" value="ECO:0007669"/>
    <property type="project" value="UniProtKB-ARBA"/>
</dbReference>
<organism evidence="11 12">
    <name type="scientific">Mycena rosella</name>
    <name type="common">Pink bonnet</name>
    <name type="synonym">Agaricus rosellus</name>
    <dbReference type="NCBI Taxonomy" id="1033263"/>
    <lineage>
        <taxon>Eukaryota</taxon>
        <taxon>Fungi</taxon>
        <taxon>Dikarya</taxon>
        <taxon>Basidiomycota</taxon>
        <taxon>Agaricomycotina</taxon>
        <taxon>Agaricomycetes</taxon>
        <taxon>Agaricomycetidae</taxon>
        <taxon>Agaricales</taxon>
        <taxon>Marasmiineae</taxon>
        <taxon>Mycenaceae</taxon>
        <taxon>Mycena</taxon>
    </lineage>
</organism>
<feature type="compositionally biased region" description="Acidic residues" evidence="8">
    <location>
        <begin position="359"/>
        <end position="369"/>
    </location>
</feature>
<evidence type="ECO:0000256" key="4">
    <source>
        <dbReference type="ARBA" id="ARBA00023235"/>
    </source>
</evidence>
<evidence type="ECO:0000256" key="6">
    <source>
        <dbReference type="ARBA" id="ARBA00034808"/>
    </source>
</evidence>
<dbReference type="Gene3D" id="3.40.50.300">
    <property type="entry name" value="P-loop containing nucleotide triphosphate hydrolases"/>
    <property type="match status" value="3"/>
</dbReference>
<dbReference type="SUPFAM" id="SSF52540">
    <property type="entry name" value="P-loop containing nucleoside triphosphate hydrolases"/>
    <property type="match status" value="2"/>
</dbReference>
<protein>
    <recommendedName>
        <fullName evidence="6">DNA 3'-5' helicase</fullName>
        <ecNumber evidence="6">5.6.2.4</ecNumber>
    </recommendedName>
</protein>
<dbReference type="GO" id="GO:0043138">
    <property type="term" value="F:3'-5' DNA helicase activity"/>
    <property type="evidence" value="ECO:0007669"/>
    <property type="project" value="UniProtKB-EC"/>
</dbReference>
<evidence type="ECO:0000256" key="1">
    <source>
        <dbReference type="ARBA" id="ARBA00005446"/>
    </source>
</evidence>
<evidence type="ECO:0000259" key="9">
    <source>
        <dbReference type="PROSITE" id="PS50014"/>
    </source>
</evidence>
<evidence type="ECO:0000259" key="10">
    <source>
        <dbReference type="PROSITE" id="PS51192"/>
    </source>
</evidence>
<dbReference type="SMART" id="SM00487">
    <property type="entry name" value="DEXDc"/>
    <property type="match status" value="1"/>
</dbReference>
<dbReference type="GO" id="GO:0005524">
    <property type="term" value="F:ATP binding"/>
    <property type="evidence" value="ECO:0007669"/>
    <property type="project" value="InterPro"/>
</dbReference>
<dbReference type="GO" id="GO:0005737">
    <property type="term" value="C:cytoplasm"/>
    <property type="evidence" value="ECO:0007669"/>
    <property type="project" value="TreeGrafter"/>
</dbReference>
<dbReference type="Pfam" id="PF00439">
    <property type="entry name" value="Bromodomain"/>
    <property type="match status" value="1"/>
</dbReference>
<evidence type="ECO:0000256" key="8">
    <source>
        <dbReference type="SAM" id="MobiDB-lite"/>
    </source>
</evidence>
<evidence type="ECO:0000256" key="3">
    <source>
        <dbReference type="ARBA" id="ARBA00023125"/>
    </source>
</evidence>
<dbReference type="PROSITE" id="PS50014">
    <property type="entry name" value="BROMODOMAIN_2"/>
    <property type="match status" value="1"/>
</dbReference>
<feature type="domain" description="Bromo" evidence="9">
    <location>
        <begin position="604"/>
        <end position="670"/>
    </location>
</feature>